<accession>A0A2I1IQG8</accession>
<dbReference type="AlphaFoldDB" id="A0A2I1IQG8"/>
<gene>
    <name evidence="2" type="ORF">CYJ19_01925</name>
</gene>
<evidence type="ECO:0000259" key="1">
    <source>
        <dbReference type="Pfam" id="PF06114"/>
    </source>
</evidence>
<dbReference type="Gene3D" id="1.10.10.2910">
    <property type="match status" value="1"/>
</dbReference>
<dbReference type="STRING" id="33007.HMPREF3198_00066"/>
<proteinExistence type="predicted"/>
<evidence type="ECO:0000313" key="2">
    <source>
        <dbReference type="EMBL" id="PKY73366.1"/>
    </source>
</evidence>
<protein>
    <submittedName>
        <fullName evidence="2">ImmA/IrrE family metallo-endopeptidase</fullName>
    </submittedName>
</protein>
<reference evidence="2 3" key="1">
    <citation type="submission" date="2017-12" db="EMBL/GenBank/DDBJ databases">
        <title>Phylogenetic diversity of female urinary microbiome.</title>
        <authorList>
            <person name="Thomas-White K."/>
            <person name="Wolfe A.J."/>
        </authorList>
    </citation>
    <scope>NUCLEOTIDE SEQUENCE [LARGE SCALE GENOMIC DNA]</scope>
    <source>
        <strain evidence="2 3">UMB0402</strain>
    </source>
</reference>
<dbReference type="RefSeq" id="WP_060797610.1">
    <property type="nucleotide sequence ID" value="NZ_JASOXK010000021.1"/>
</dbReference>
<dbReference type="EMBL" id="PKKO01000001">
    <property type="protein sequence ID" value="PKY73366.1"/>
    <property type="molecule type" value="Genomic_DNA"/>
</dbReference>
<sequence>MSEGGSILTLMGSTFEVLEKQAEQLGLTVTTYPLSGPYWGLYDPATKTIYIRKGLYEHQRAATLAHELIHAYHGHEGHQCQTVEDRVNEEAATLLISESAYREAELALDTSNPGALAAELGTPRYVVEAYQRHLRKHLSLRAINPSPGRSRLRYF</sequence>
<dbReference type="InterPro" id="IPR010359">
    <property type="entry name" value="IrrE_HExxH"/>
</dbReference>
<name>A0A2I1IQG8_9ACTO</name>
<feature type="domain" description="IrrE N-terminal-like" evidence="1">
    <location>
        <begin position="22"/>
        <end position="122"/>
    </location>
</feature>
<keyword evidence="3" id="KW-1185">Reference proteome</keyword>
<dbReference type="Pfam" id="PF06114">
    <property type="entry name" value="Peptidase_M78"/>
    <property type="match status" value="1"/>
</dbReference>
<comment type="caution">
    <text evidence="2">The sequence shown here is derived from an EMBL/GenBank/DDBJ whole genome shotgun (WGS) entry which is preliminary data.</text>
</comment>
<dbReference type="Proteomes" id="UP000235122">
    <property type="component" value="Unassembled WGS sequence"/>
</dbReference>
<organism evidence="2 3">
    <name type="scientific">Winkia neuii</name>
    <dbReference type="NCBI Taxonomy" id="33007"/>
    <lineage>
        <taxon>Bacteria</taxon>
        <taxon>Bacillati</taxon>
        <taxon>Actinomycetota</taxon>
        <taxon>Actinomycetes</taxon>
        <taxon>Actinomycetales</taxon>
        <taxon>Actinomycetaceae</taxon>
        <taxon>Winkia</taxon>
    </lineage>
</organism>
<evidence type="ECO:0000313" key="3">
    <source>
        <dbReference type="Proteomes" id="UP000235122"/>
    </source>
</evidence>